<feature type="domain" description="Solute-binding protein family 3/N-terminal" evidence="3">
    <location>
        <begin position="57"/>
        <end position="278"/>
    </location>
</feature>
<feature type="chain" id="PRO_5039588193" evidence="2">
    <location>
        <begin position="20"/>
        <end position="295"/>
    </location>
</feature>
<comment type="caution">
    <text evidence="4">The sequence shown here is derived from an EMBL/GenBank/DDBJ whole genome shotgun (WGS) entry which is preliminary data.</text>
</comment>
<evidence type="ECO:0000313" key="5">
    <source>
        <dbReference type="Proteomes" id="UP000571183"/>
    </source>
</evidence>
<dbReference type="Proteomes" id="UP000571183">
    <property type="component" value="Unassembled WGS sequence"/>
</dbReference>
<organism evidence="4 5">
    <name type="scientific">Canibacter oris</name>
    <dbReference type="NCBI Taxonomy" id="1365628"/>
    <lineage>
        <taxon>Bacteria</taxon>
        <taxon>Bacillati</taxon>
        <taxon>Actinomycetota</taxon>
        <taxon>Actinomycetes</taxon>
        <taxon>Micrococcales</taxon>
        <taxon>Microbacteriaceae</taxon>
        <taxon>Canibacter</taxon>
    </lineage>
</organism>
<evidence type="ECO:0000259" key="3">
    <source>
        <dbReference type="SMART" id="SM00062"/>
    </source>
</evidence>
<gene>
    <name evidence="4" type="ORF">F5897_000679</name>
</gene>
<proteinExistence type="predicted"/>
<evidence type="ECO:0000256" key="1">
    <source>
        <dbReference type="ARBA" id="ARBA00022729"/>
    </source>
</evidence>
<dbReference type="AlphaFoldDB" id="A0A840DIS4"/>
<keyword evidence="1 2" id="KW-0732">Signal</keyword>
<dbReference type="InterPro" id="IPR001638">
    <property type="entry name" value="Solute-binding_3/MltF_N"/>
</dbReference>
<sequence length="295" mass="30295">MKKKNLFTFPAMAAVAALALTGCVNDDGAAGGSGVEVSGVDEAAVALLPAEVKEAGKLVVGTDAEYPPNEFKDASGQPAGWSVDLVEAIGAKLGLEVEWEIMSFDSILPRVEEGALSLGSSSFTDTLERQKTVDFVNYLQAGTAWAAPKGSTVDPDNACGMKVSVQSGTIQHTDDLPARSKACEDAGKAAIDILQFETQAEATQALLDGRADAMAADSPITGDAIAKSEGELVAIGKLYDAAPYGFPFQKGSGVGKAVQAALQSLMDDGSYEKLLKSAGLESGALKEATINAGNS</sequence>
<name>A0A840DIS4_9MICO</name>
<dbReference type="Gene3D" id="3.40.190.10">
    <property type="entry name" value="Periplasmic binding protein-like II"/>
    <property type="match status" value="2"/>
</dbReference>
<dbReference type="Pfam" id="PF00497">
    <property type="entry name" value="SBP_bac_3"/>
    <property type="match status" value="1"/>
</dbReference>
<dbReference type="RefSeq" id="WP_124825035.1">
    <property type="nucleotide sequence ID" value="NZ_JACIFD010000005.1"/>
</dbReference>
<dbReference type="PROSITE" id="PS51257">
    <property type="entry name" value="PROKAR_LIPOPROTEIN"/>
    <property type="match status" value="1"/>
</dbReference>
<evidence type="ECO:0000313" key="4">
    <source>
        <dbReference type="EMBL" id="MBB4071382.1"/>
    </source>
</evidence>
<dbReference type="PANTHER" id="PTHR35936:SF17">
    <property type="entry name" value="ARGININE-BINDING EXTRACELLULAR PROTEIN ARTP"/>
    <property type="match status" value="1"/>
</dbReference>
<feature type="signal peptide" evidence="2">
    <location>
        <begin position="1"/>
        <end position="19"/>
    </location>
</feature>
<protein>
    <submittedName>
        <fullName evidence="4">Polar amino acid transport system substrate-binding protein</fullName>
    </submittedName>
</protein>
<dbReference type="EMBL" id="JACIFD010000005">
    <property type="protein sequence ID" value="MBB4071382.1"/>
    <property type="molecule type" value="Genomic_DNA"/>
</dbReference>
<dbReference type="SUPFAM" id="SSF53850">
    <property type="entry name" value="Periplasmic binding protein-like II"/>
    <property type="match status" value="1"/>
</dbReference>
<accession>A0A840DIS4</accession>
<dbReference type="PANTHER" id="PTHR35936">
    <property type="entry name" value="MEMBRANE-BOUND LYTIC MUREIN TRANSGLYCOSYLASE F"/>
    <property type="match status" value="1"/>
</dbReference>
<dbReference type="SMART" id="SM00062">
    <property type="entry name" value="PBPb"/>
    <property type="match status" value="1"/>
</dbReference>
<reference evidence="4" key="1">
    <citation type="submission" date="2020-08" db="EMBL/GenBank/DDBJ databases">
        <title>Sequencing the genomes of 1000 actinobacteria strains.</title>
        <authorList>
            <person name="Klenk H.-P."/>
        </authorList>
    </citation>
    <scope>NUCLEOTIDE SEQUENCE [LARGE SCALE GENOMIC DNA]</scope>
    <source>
        <strain evidence="4">DSM 27064</strain>
    </source>
</reference>
<dbReference type="CDD" id="cd01004">
    <property type="entry name" value="PBP2_MidA_like"/>
    <property type="match status" value="1"/>
</dbReference>
<evidence type="ECO:0000256" key="2">
    <source>
        <dbReference type="SAM" id="SignalP"/>
    </source>
</evidence>
<keyword evidence="5" id="KW-1185">Reference proteome</keyword>